<dbReference type="Proteomes" id="UP000661025">
    <property type="component" value="Unassembled WGS sequence"/>
</dbReference>
<sequence length="155" mass="16806">MPRLLGPWPVRVDEGQFYLAPEGDFTDIPAKRAEHALDRAYDGDGLLGTAEDVACVLTGINSGSVLLSALLADQDPGHDPGTWDDIVTTELVSPRGDFRDSALMGERGDINLAHAGPGTYGLRLHARGRDADPDGVQDEDEPITERYLLQVWPSR</sequence>
<evidence type="ECO:0000313" key="2">
    <source>
        <dbReference type="Proteomes" id="UP000661025"/>
    </source>
</evidence>
<gene>
    <name evidence="1" type="ORF">IHE70_32465</name>
</gene>
<dbReference type="EMBL" id="JACYXT010000017">
    <property type="protein sequence ID" value="MBD9727813.1"/>
    <property type="molecule type" value="Genomic_DNA"/>
</dbReference>
<organism evidence="1 2">
    <name type="scientific">Streptomyces caniscabiei</name>
    <dbReference type="NCBI Taxonomy" id="2746961"/>
    <lineage>
        <taxon>Bacteria</taxon>
        <taxon>Bacillati</taxon>
        <taxon>Actinomycetota</taxon>
        <taxon>Actinomycetes</taxon>
        <taxon>Kitasatosporales</taxon>
        <taxon>Streptomycetaceae</taxon>
        <taxon>Streptomyces</taxon>
    </lineage>
</organism>
<name>A0A927QHZ3_9ACTN</name>
<comment type="caution">
    <text evidence="1">The sequence shown here is derived from an EMBL/GenBank/DDBJ whole genome shotgun (WGS) entry which is preliminary data.</text>
</comment>
<dbReference type="AlphaFoldDB" id="A0A927QHZ3"/>
<reference evidence="1" key="1">
    <citation type="submission" date="2020-09" db="EMBL/GenBank/DDBJ databases">
        <title>Streptomyces canutascabiei sp. nov., which causes potato common scab and is distributed across the world.</title>
        <authorList>
            <person name="Nguyen H.P."/>
            <person name="Weisberg A.J."/>
            <person name="Chang J.H."/>
            <person name="Clarke C.R."/>
        </authorList>
    </citation>
    <scope>NUCLEOTIDE SEQUENCE</scope>
    <source>
        <strain evidence="1">ID-01-6.2a</strain>
    </source>
</reference>
<accession>A0A927QHZ3</accession>
<dbReference type="GeneID" id="79934139"/>
<evidence type="ECO:0000313" key="1">
    <source>
        <dbReference type="EMBL" id="MBD9727813.1"/>
    </source>
</evidence>
<dbReference type="RefSeq" id="WP_192335197.1">
    <property type="nucleotide sequence ID" value="NZ_CP119182.1"/>
</dbReference>
<protein>
    <submittedName>
        <fullName evidence="1">Uncharacterized protein</fullName>
    </submittedName>
</protein>
<proteinExistence type="predicted"/>